<dbReference type="EMBL" id="JAQQXT010000009">
    <property type="protein sequence ID" value="MDC8773029.1"/>
    <property type="molecule type" value="Genomic_DNA"/>
</dbReference>
<dbReference type="Pfam" id="PF12697">
    <property type="entry name" value="Abhydrolase_6"/>
    <property type="match status" value="1"/>
</dbReference>
<evidence type="ECO:0000313" key="3">
    <source>
        <dbReference type="EMBL" id="MDC8773029.1"/>
    </source>
</evidence>
<dbReference type="RefSeq" id="WP_273601204.1">
    <property type="nucleotide sequence ID" value="NZ_JAQQXT010000009.1"/>
</dbReference>
<sequence length="263" mass="27307">MNLLSLHTGAFACKAIILALAAPTPNAAAQTSPVREKASVVIVHGAFADGSDWAKVIPFLQAEGVRVVAVQNPLTSLEDDVAATKRAIAAQPGKVVLVGHSWGGSVITQAGTDRQVASLVYVAALAPDVGEASADLGKNYAAPAGLAHLVADAEGFLTLSPQGLSKYFAQDLTEAATRVMAATQGPIQAKSFEQKLTAAAWKDKPSWYIISENDRMIQPELQRALAKKIGAHVTSLAASHVPQQSQAANVAAVILDAVESSSR</sequence>
<keyword evidence="4" id="KW-1185">Reference proteome</keyword>
<dbReference type="SUPFAM" id="SSF53474">
    <property type="entry name" value="alpha/beta-Hydrolases"/>
    <property type="match status" value="1"/>
</dbReference>
<evidence type="ECO:0000259" key="2">
    <source>
        <dbReference type="Pfam" id="PF12697"/>
    </source>
</evidence>
<accession>A0ABT5KHL6</accession>
<dbReference type="InterPro" id="IPR000073">
    <property type="entry name" value="AB_hydrolase_1"/>
</dbReference>
<keyword evidence="1" id="KW-0732">Signal</keyword>
<dbReference type="PANTHER" id="PTHR37017">
    <property type="entry name" value="AB HYDROLASE-1 DOMAIN-CONTAINING PROTEIN-RELATED"/>
    <property type="match status" value="1"/>
</dbReference>
<protein>
    <submittedName>
        <fullName evidence="3">Alpha/beta hydrolase</fullName>
    </submittedName>
</protein>
<dbReference type="Proteomes" id="UP001221189">
    <property type="component" value="Unassembled WGS sequence"/>
</dbReference>
<evidence type="ECO:0000313" key="4">
    <source>
        <dbReference type="Proteomes" id="UP001221189"/>
    </source>
</evidence>
<dbReference type="Gene3D" id="3.40.50.1820">
    <property type="entry name" value="alpha/beta hydrolase"/>
    <property type="match status" value="1"/>
</dbReference>
<organism evidence="3 4">
    <name type="scientific">Roseateles albus</name>
    <dbReference type="NCBI Taxonomy" id="2987525"/>
    <lineage>
        <taxon>Bacteria</taxon>
        <taxon>Pseudomonadati</taxon>
        <taxon>Pseudomonadota</taxon>
        <taxon>Betaproteobacteria</taxon>
        <taxon>Burkholderiales</taxon>
        <taxon>Sphaerotilaceae</taxon>
        <taxon>Roseateles</taxon>
    </lineage>
</organism>
<feature type="domain" description="AB hydrolase-1" evidence="2">
    <location>
        <begin position="40"/>
        <end position="252"/>
    </location>
</feature>
<feature type="signal peptide" evidence="1">
    <location>
        <begin position="1"/>
        <end position="21"/>
    </location>
</feature>
<evidence type="ECO:0000256" key="1">
    <source>
        <dbReference type="SAM" id="SignalP"/>
    </source>
</evidence>
<keyword evidence="3" id="KW-0378">Hydrolase</keyword>
<dbReference type="InterPro" id="IPR029058">
    <property type="entry name" value="AB_hydrolase_fold"/>
</dbReference>
<name>A0ABT5KHL6_9BURK</name>
<proteinExistence type="predicted"/>
<comment type="caution">
    <text evidence="3">The sequence shown here is derived from an EMBL/GenBank/DDBJ whole genome shotgun (WGS) entry which is preliminary data.</text>
</comment>
<dbReference type="GO" id="GO:0016787">
    <property type="term" value="F:hydrolase activity"/>
    <property type="evidence" value="ECO:0007669"/>
    <property type="project" value="UniProtKB-KW"/>
</dbReference>
<gene>
    <name evidence="3" type="ORF">PRZ03_15690</name>
</gene>
<dbReference type="InterPro" id="IPR052897">
    <property type="entry name" value="Sec-Metab_Biosynth_Hydrolase"/>
</dbReference>
<reference evidence="3 4" key="1">
    <citation type="submission" date="2022-10" db="EMBL/GenBank/DDBJ databases">
        <title>Paucibacter sp. hw1 Genome sequencing.</title>
        <authorList>
            <person name="Park S."/>
        </authorList>
    </citation>
    <scope>NUCLEOTIDE SEQUENCE [LARGE SCALE GENOMIC DNA]</scope>
    <source>
        <strain evidence="4">hw1</strain>
    </source>
</reference>
<feature type="chain" id="PRO_5047412600" evidence="1">
    <location>
        <begin position="22"/>
        <end position="263"/>
    </location>
</feature>
<dbReference type="PANTHER" id="PTHR37017:SF11">
    <property type="entry name" value="ESTERASE_LIPASE_THIOESTERASE DOMAIN-CONTAINING PROTEIN"/>
    <property type="match status" value="1"/>
</dbReference>